<feature type="region of interest" description="Disordered" evidence="1">
    <location>
        <begin position="1"/>
        <end position="36"/>
    </location>
</feature>
<feature type="compositionally biased region" description="Polar residues" evidence="1">
    <location>
        <begin position="17"/>
        <end position="36"/>
    </location>
</feature>
<gene>
    <name evidence="2" type="ORF">EVAR_17138_1</name>
</gene>
<evidence type="ECO:0000256" key="1">
    <source>
        <dbReference type="SAM" id="MobiDB-lite"/>
    </source>
</evidence>
<sequence length="67" mass="7114">MKASYSKRDRFGKRRVSNLNIGATQGPRNSSASTSQKLVTVGVQIAGLRVWSGATNTSSPIDWCASG</sequence>
<organism evidence="2 3">
    <name type="scientific">Eumeta variegata</name>
    <name type="common">Bagworm moth</name>
    <name type="synonym">Eumeta japonica</name>
    <dbReference type="NCBI Taxonomy" id="151549"/>
    <lineage>
        <taxon>Eukaryota</taxon>
        <taxon>Metazoa</taxon>
        <taxon>Ecdysozoa</taxon>
        <taxon>Arthropoda</taxon>
        <taxon>Hexapoda</taxon>
        <taxon>Insecta</taxon>
        <taxon>Pterygota</taxon>
        <taxon>Neoptera</taxon>
        <taxon>Endopterygota</taxon>
        <taxon>Lepidoptera</taxon>
        <taxon>Glossata</taxon>
        <taxon>Ditrysia</taxon>
        <taxon>Tineoidea</taxon>
        <taxon>Psychidae</taxon>
        <taxon>Oiketicinae</taxon>
        <taxon>Eumeta</taxon>
    </lineage>
</organism>
<proteinExistence type="predicted"/>
<name>A0A4C1UN69_EUMVA</name>
<dbReference type="Proteomes" id="UP000299102">
    <property type="component" value="Unassembled WGS sequence"/>
</dbReference>
<reference evidence="2 3" key="1">
    <citation type="journal article" date="2019" name="Commun. Biol.">
        <title>The bagworm genome reveals a unique fibroin gene that provides high tensile strength.</title>
        <authorList>
            <person name="Kono N."/>
            <person name="Nakamura H."/>
            <person name="Ohtoshi R."/>
            <person name="Tomita M."/>
            <person name="Numata K."/>
            <person name="Arakawa K."/>
        </authorList>
    </citation>
    <scope>NUCLEOTIDE SEQUENCE [LARGE SCALE GENOMIC DNA]</scope>
</reference>
<dbReference type="EMBL" id="BGZK01000193">
    <property type="protein sequence ID" value="GBP27436.1"/>
    <property type="molecule type" value="Genomic_DNA"/>
</dbReference>
<evidence type="ECO:0000313" key="2">
    <source>
        <dbReference type="EMBL" id="GBP27436.1"/>
    </source>
</evidence>
<evidence type="ECO:0000313" key="3">
    <source>
        <dbReference type="Proteomes" id="UP000299102"/>
    </source>
</evidence>
<keyword evidence="3" id="KW-1185">Reference proteome</keyword>
<protein>
    <submittedName>
        <fullName evidence="2">Uncharacterized protein</fullName>
    </submittedName>
</protein>
<dbReference type="AlphaFoldDB" id="A0A4C1UN69"/>
<accession>A0A4C1UN69</accession>
<comment type="caution">
    <text evidence="2">The sequence shown here is derived from an EMBL/GenBank/DDBJ whole genome shotgun (WGS) entry which is preliminary data.</text>
</comment>